<feature type="region of interest" description="Disordered" evidence="2">
    <location>
        <begin position="412"/>
        <end position="447"/>
    </location>
</feature>
<feature type="transmembrane region" description="Helical" evidence="3">
    <location>
        <begin position="380"/>
        <end position="406"/>
    </location>
</feature>
<dbReference type="PRINTS" id="PR00421">
    <property type="entry name" value="THIOREDOXIN"/>
</dbReference>
<feature type="compositionally biased region" description="Basic and acidic residues" evidence="2">
    <location>
        <begin position="435"/>
        <end position="447"/>
    </location>
</feature>
<dbReference type="AlphaFoldDB" id="A0A6P3ZX36"/>
<organism evidence="6 7">
    <name type="scientific">Ziziphus jujuba</name>
    <name type="common">Chinese jujube</name>
    <name type="synonym">Ziziphus sativa</name>
    <dbReference type="NCBI Taxonomy" id="326968"/>
    <lineage>
        <taxon>Eukaryota</taxon>
        <taxon>Viridiplantae</taxon>
        <taxon>Streptophyta</taxon>
        <taxon>Embryophyta</taxon>
        <taxon>Tracheophyta</taxon>
        <taxon>Spermatophyta</taxon>
        <taxon>Magnoliopsida</taxon>
        <taxon>eudicotyledons</taxon>
        <taxon>Gunneridae</taxon>
        <taxon>Pentapetalae</taxon>
        <taxon>rosids</taxon>
        <taxon>fabids</taxon>
        <taxon>Rosales</taxon>
        <taxon>Rhamnaceae</taxon>
        <taxon>Paliureae</taxon>
        <taxon>Ziziphus</taxon>
    </lineage>
</organism>
<dbReference type="CDD" id="cd02961">
    <property type="entry name" value="PDI_a_family"/>
    <property type="match status" value="1"/>
</dbReference>
<keyword evidence="3" id="KW-0812">Transmembrane</keyword>
<keyword evidence="3" id="KW-0472">Membrane</keyword>
<evidence type="ECO:0000256" key="3">
    <source>
        <dbReference type="SAM" id="Phobius"/>
    </source>
</evidence>
<dbReference type="Pfam" id="PF00085">
    <property type="entry name" value="Thioredoxin"/>
    <property type="match status" value="1"/>
</dbReference>
<feature type="signal peptide" evidence="4">
    <location>
        <begin position="1"/>
        <end position="33"/>
    </location>
</feature>
<dbReference type="InterPro" id="IPR036249">
    <property type="entry name" value="Thioredoxin-like_sf"/>
</dbReference>
<evidence type="ECO:0000259" key="5">
    <source>
        <dbReference type="PROSITE" id="PS51352"/>
    </source>
</evidence>
<keyword evidence="6" id="KW-1185">Reference proteome</keyword>
<dbReference type="KEGG" id="zju:107420522"/>
<dbReference type="PROSITE" id="PS51352">
    <property type="entry name" value="THIOREDOXIN_2"/>
    <property type="match status" value="1"/>
</dbReference>
<dbReference type="InParanoid" id="A0A6P3ZX36"/>
<dbReference type="GO" id="GO:0003756">
    <property type="term" value="F:protein disulfide isomerase activity"/>
    <property type="evidence" value="ECO:0007669"/>
    <property type="project" value="TreeGrafter"/>
</dbReference>
<dbReference type="PANTHER" id="PTHR18929:SF218">
    <property type="entry name" value="PROTEIN DISULFIDE-ISOMERASE 5-2"/>
    <property type="match status" value="1"/>
</dbReference>
<dbReference type="GeneID" id="107420522"/>
<gene>
    <name evidence="7" type="primary">LOC107420522</name>
</gene>
<feature type="chain" id="PRO_5045899718" evidence="4">
    <location>
        <begin position="34"/>
        <end position="447"/>
    </location>
</feature>
<name>A0A6P3ZX36_ZIZJJ</name>
<dbReference type="PANTHER" id="PTHR18929">
    <property type="entry name" value="PROTEIN DISULFIDE ISOMERASE"/>
    <property type="match status" value="1"/>
</dbReference>
<dbReference type="InterPro" id="IPR017937">
    <property type="entry name" value="Thioredoxin_CS"/>
</dbReference>
<dbReference type="GO" id="GO:0016020">
    <property type="term" value="C:membrane"/>
    <property type="evidence" value="ECO:0007669"/>
    <property type="project" value="UniProtKB-SubCell"/>
</dbReference>
<dbReference type="Proteomes" id="UP001652623">
    <property type="component" value="Chromosome 5"/>
</dbReference>
<feature type="domain" description="Thioredoxin" evidence="5">
    <location>
        <begin position="25"/>
        <end position="150"/>
    </location>
</feature>
<dbReference type="GO" id="GO:0005783">
    <property type="term" value="C:endoplasmic reticulum"/>
    <property type="evidence" value="ECO:0007669"/>
    <property type="project" value="TreeGrafter"/>
</dbReference>
<keyword evidence="4" id="KW-0732">Signal</keyword>
<dbReference type="SUPFAM" id="SSF52833">
    <property type="entry name" value="Thioredoxin-like"/>
    <property type="match status" value="1"/>
</dbReference>
<evidence type="ECO:0000256" key="2">
    <source>
        <dbReference type="SAM" id="MobiDB-lite"/>
    </source>
</evidence>
<dbReference type="InterPro" id="IPR013766">
    <property type="entry name" value="Thioredoxin_domain"/>
</dbReference>
<evidence type="ECO:0000256" key="4">
    <source>
        <dbReference type="SAM" id="SignalP"/>
    </source>
</evidence>
<proteinExistence type="inferred from homology"/>
<dbReference type="PROSITE" id="PS00194">
    <property type="entry name" value="THIOREDOXIN_1"/>
    <property type="match status" value="1"/>
</dbReference>
<evidence type="ECO:0000256" key="1">
    <source>
        <dbReference type="ARBA" id="ARBA00006347"/>
    </source>
</evidence>
<dbReference type="FunCoup" id="A0A6P3ZX36">
    <property type="interactions" value="474"/>
</dbReference>
<dbReference type="Pfam" id="PF13848">
    <property type="entry name" value="Thioredoxin_6"/>
    <property type="match status" value="1"/>
</dbReference>
<dbReference type="GO" id="GO:0006457">
    <property type="term" value="P:protein folding"/>
    <property type="evidence" value="ECO:0007669"/>
    <property type="project" value="TreeGrafter"/>
</dbReference>
<keyword evidence="3" id="KW-1133">Transmembrane helix</keyword>
<accession>A0A6P3ZX36</accession>
<sequence length="447" mass="50261">MAVVGMDRMVGQTLFSLMVVVVLLLAISGSASSSSTEQFPVDGKVLELDESNFDSVISSFDYVLVDFYAPWCGHCKRLSPQLDAAAPVLAALKQPIVIAKVNAEKFSRLAQKYDVDAYPTIKLFMHGVPVEYNGPRKAELLVRYLKKFVAPDVTVLDSDTAIKNYVEEAGTYFPIYIGFGLNESVISNLAIKYRKKAWFSVAKDFSEEIMVSYDFDKVPALVSLQPKYDEHSIFYGPFEEEFLDAFIKQNMLPLALPINYDSLKSLEDDERKIVLTFVEDEAEEKSKKLIKILKSAASANRDLVFGYVGIKQWEEFADTFEATKKSPLPKMVIWNRNEDYFTVVGSESIDEEDQASQVSRFLEGYREGRTIQKRISKSSLLGFINSLIGIRTVYLIVFLVGVIMLIRNINKGDDEPLGVGSQDEVDRASSSVSESESKEYKHGEKED</sequence>
<evidence type="ECO:0000313" key="6">
    <source>
        <dbReference type="Proteomes" id="UP001652623"/>
    </source>
</evidence>
<evidence type="ECO:0000313" key="7">
    <source>
        <dbReference type="RefSeq" id="XP_015884996.4"/>
    </source>
</evidence>
<reference evidence="7" key="1">
    <citation type="submission" date="2025-08" db="UniProtKB">
        <authorList>
            <consortium name="RefSeq"/>
        </authorList>
    </citation>
    <scope>IDENTIFICATION</scope>
    <source>
        <tissue evidence="7">Seedling</tissue>
    </source>
</reference>
<dbReference type="RefSeq" id="XP_015884996.4">
    <property type="nucleotide sequence ID" value="XM_016029510.4"/>
</dbReference>
<protein>
    <submittedName>
        <fullName evidence="7">Protein disulfide-isomerase 5-2</fullName>
    </submittedName>
</protein>
<comment type="similarity">
    <text evidence="1">Belongs to the protein disulfide isomerase family.</text>
</comment>
<dbReference type="Gene3D" id="3.40.30.10">
    <property type="entry name" value="Glutaredoxin"/>
    <property type="match status" value="2"/>
</dbReference>
<dbReference type="GO" id="GO:0034976">
    <property type="term" value="P:response to endoplasmic reticulum stress"/>
    <property type="evidence" value="ECO:0007669"/>
    <property type="project" value="TreeGrafter"/>
</dbReference>